<comment type="caution">
    <text evidence="1">The sequence shown here is derived from an EMBL/GenBank/DDBJ whole genome shotgun (WGS) entry which is preliminary data.</text>
</comment>
<dbReference type="AlphaFoldDB" id="A0AAD4XDH0"/>
<protein>
    <submittedName>
        <fullName evidence="1">Uncharacterized protein</fullName>
    </submittedName>
</protein>
<sequence>MLCKELKNQRFGIASSLELNLCVPAHCPITEILEKEEVRFFALHKRIFHQLSFTDYSMNPQFQIALLLVAAVERT</sequence>
<evidence type="ECO:0000313" key="2">
    <source>
        <dbReference type="Proteomes" id="UP001202328"/>
    </source>
</evidence>
<name>A0AAD4XDH0_9MAGN</name>
<accession>A0AAD4XDH0</accession>
<keyword evidence="2" id="KW-1185">Reference proteome</keyword>
<gene>
    <name evidence="1" type="ORF">MKW98_009656</name>
</gene>
<dbReference type="Proteomes" id="UP001202328">
    <property type="component" value="Unassembled WGS sequence"/>
</dbReference>
<proteinExistence type="predicted"/>
<reference evidence="1" key="1">
    <citation type="submission" date="2022-04" db="EMBL/GenBank/DDBJ databases">
        <title>A functionally conserved STORR gene fusion in Papaver species that diverged 16.8 million years ago.</title>
        <authorList>
            <person name="Catania T."/>
        </authorList>
    </citation>
    <scope>NUCLEOTIDE SEQUENCE</scope>
    <source>
        <strain evidence="1">S-188037</strain>
    </source>
</reference>
<dbReference type="EMBL" id="JAJJMB010011871">
    <property type="protein sequence ID" value="KAI3896803.1"/>
    <property type="molecule type" value="Genomic_DNA"/>
</dbReference>
<evidence type="ECO:0000313" key="1">
    <source>
        <dbReference type="EMBL" id="KAI3896803.1"/>
    </source>
</evidence>
<organism evidence="1 2">
    <name type="scientific">Papaver atlanticum</name>
    <dbReference type="NCBI Taxonomy" id="357466"/>
    <lineage>
        <taxon>Eukaryota</taxon>
        <taxon>Viridiplantae</taxon>
        <taxon>Streptophyta</taxon>
        <taxon>Embryophyta</taxon>
        <taxon>Tracheophyta</taxon>
        <taxon>Spermatophyta</taxon>
        <taxon>Magnoliopsida</taxon>
        <taxon>Ranunculales</taxon>
        <taxon>Papaveraceae</taxon>
        <taxon>Papaveroideae</taxon>
        <taxon>Papaver</taxon>
    </lineage>
</organism>